<name>A0ABD2XLK8_9HYME</name>
<reference evidence="2 3" key="1">
    <citation type="journal article" date="2024" name="bioRxiv">
        <title>A reference genome for Trichogramma kaykai: A tiny desert-dwelling parasitoid wasp with competing sex-ratio distorters.</title>
        <authorList>
            <person name="Culotta J."/>
            <person name="Lindsey A.R."/>
        </authorList>
    </citation>
    <scope>NUCLEOTIDE SEQUENCE [LARGE SCALE GENOMIC DNA]</scope>
    <source>
        <strain evidence="2 3">KSX58</strain>
    </source>
</reference>
<feature type="compositionally biased region" description="Basic residues" evidence="1">
    <location>
        <begin position="93"/>
        <end position="106"/>
    </location>
</feature>
<evidence type="ECO:0000313" key="3">
    <source>
        <dbReference type="Proteomes" id="UP001627154"/>
    </source>
</evidence>
<feature type="compositionally biased region" description="Low complexity" evidence="1">
    <location>
        <begin position="21"/>
        <end position="31"/>
    </location>
</feature>
<feature type="region of interest" description="Disordered" evidence="1">
    <location>
        <begin position="1"/>
        <end position="56"/>
    </location>
</feature>
<dbReference type="EMBL" id="JBJJXI010000020">
    <property type="protein sequence ID" value="KAL3405596.1"/>
    <property type="molecule type" value="Genomic_DNA"/>
</dbReference>
<sequence>MKRAANKPVVRFKIFPNKFTNNNNNNNSNKGGNKEEQRVKAAAKKSTPVAVTPDSSKTVEVVALSKKTTTPTAAAAAVAAAATTSSSSVPTIVHKKKKKQQQHKNRSAYDNSCSGSSSTSTSSSNCLAVKCGPPMYDEYGDYDDDDYDEDDDEDDDDDEEESYTSSESSVTEYEEEEEEEVRVARTIAAFRKCDEFLQRHSISPDIFCRYKERLALQTWLLRRLTIKASKSAAVTHECLSIDRVHIFLILISFSSIGHQSSMVIQKIVSQSYAQALHARKIPKKKKQKKLLNSKYVILIALLTHADYSDAARRRYMASTNARGRVAWESCDAKLSQRNADISSRESTLSVIYKIRFNLLSLSLEFFSG</sequence>
<organism evidence="2 3">
    <name type="scientific">Trichogramma kaykai</name>
    <dbReference type="NCBI Taxonomy" id="54128"/>
    <lineage>
        <taxon>Eukaryota</taxon>
        <taxon>Metazoa</taxon>
        <taxon>Ecdysozoa</taxon>
        <taxon>Arthropoda</taxon>
        <taxon>Hexapoda</taxon>
        <taxon>Insecta</taxon>
        <taxon>Pterygota</taxon>
        <taxon>Neoptera</taxon>
        <taxon>Endopterygota</taxon>
        <taxon>Hymenoptera</taxon>
        <taxon>Apocrita</taxon>
        <taxon>Proctotrupomorpha</taxon>
        <taxon>Chalcidoidea</taxon>
        <taxon>Trichogrammatidae</taxon>
        <taxon>Trichogramma</taxon>
    </lineage>
</organism>
<protein>
    <submittedName>
        <fullName evidence="2">Uncharacterized protein</fullName>
    </submittedName>
</protein>
<evidence type="ECO:0000313" key="2">
    <source>
        <dbReference type="EMBL" id="KAL3405596.1"/>
    </source>
</evidence>
<evidence type="ECO:0000256" key="1">
    <source>
        <dbReference type="SAM" id="MobiDB-lite"/>
    </source>
</evidence>
<dbReference type="AlphaFoldDB" id="A0ABD2XLK8"/>
<feature type="compositionally biased region" description="Low complexity" evidence="1">
    <location>
        <begin position="111"/>
        <end position="125"/>
    </location>
</feature>
<feature type="region of interest" description="Disordered" evidence="1">
    <location>
        <begin position="138"/>
        <end position="179"/>
    </location>
</feature>
<dbReference type="Proteomes" id="UP001627154">
    <property type="component" value="Unassembled WGS sequence"/>
</dbReference>
<keyword evidence="3" id="KW-1185">Reference proteome</keyword>
<feature type="region of interest" description="Disordered" evidence="1">
    <location>
        <begin position="82"/>
        <end position="125"/>
    </location>
</feature>
<feature type="compositionally biased region" description="Acidic residues" evidence="1">
    <location>
        <begin position="138"/>
        <end position="162"/>
    </location>
</feature>
<gene>
    <name evidence="2" type="ORF">TKK_001971</name>
</gene>
<accession>A0ABD2XLK8</accession>
<comment type="caution">
    <text evidence="2">The sequence shown here is derived from an EMBL/GenBank/DDBJ whole genome shotgun (WGS) entry which is preliminary data.</text>
</comment>
<proteinExistence type="predicted"/>
<feature type="compositionally biased region" description="Low complexity" evidence="1">
    <location>
        <begin position="82"/>
        <end position="91"/>
    </location>
</feature>